<sequence>MQEASPFSSLEHAISFARDLWFNNSSIRSWLDAFSAHRHIGTAISRAPTELISDCKMPRKARFKKGTRVEPPHQQPPAAPSVSSPSDDDDWLIPPPPSNGGVSAAAILQPFRPSRSETRPEPQAANNSRVTEPCNEAIGPEANEADSFEEHIDRMFAASDATKRK</sequence>
<evidence type="ECO:0000313" key="2">
    <source>
        <dbReference type="EMBL" id="RYR04170.1"/>
    </source>
</evidence>
<name>A0A444YQD5_ARAHY</name>
<proteinExistence type="predicted"/>
<reference evidence="2 3" key="1">
    <citation type="submission" date="2019-01" db="EMBL/GenBank/DDBJ databases">
        <title>Sequencing of cultivated peanut Arachis hypogaea provides insights into genome evolution and oil improvement.</title>
        <authorList>
            <person name="Chen X."/>
        </authorList>
    </citation>
    <scope>NUCLEOTIDE SEQUENCE [LARGE SCALE GENOMIC DNA]</scope>
    <source>
        <strain evidence="3">cv. Fuhuasheng</strain>
        <tissue evidence="2">Leaves</tissue>
    </source>
</reference>
<dbReference type="Proteomes" id="UP000289738">
    <property type="component" value="Chromosome B06"/>
</dbReference>
<dbReference type="EMBL" id="SDMP01000016">
    <property type="protein sequence ID" value="RYR04170.1"/>
    <property type="molecule type" value="Genomic_DNA"/>
</dbReference>
<keyword evidence="3" id="KW-1185">Reference proteome</keyword>
<gene>
    <name evidence="2" type="ORF">Ahy_B06g083759</name>
</gene>
<dbReference type="AlphaFoldDB" id="A0A444YQD5"/>
<comment type="caution">
    <text evidence="2">The sequence shown here is derived from an EMBL/GenBank/DDBJ whole genome shotgun (WGS) entry which is preliminary data.</text>
</comment>
<accession>A0A444YQD5</accession>
<evidence type="ECO:0000256" key="1">
    <source>
        <dbReference type="SAM" id="MobiDB-lite"/>
    </source>
</evidence>
<feature type="region of interest" description="Disordered" evidence="1">
    <location>
        <begin position="62"/>
        <end position="150"/>
    </location>
</feature>
<organism evidence="2 3">
    <name type="scientific">Arachis hypogaea</name>
    <name type="common">Peanut</name>
    <dbReference type="NCBI Taxonomy" id="3818"/>
    <lineage>
        <taxon>Eukaryota</taxon>
        <taxon>Viridiplantae</taxon>
        <taxon>Streptophyta</taxon>
        <taxon>Embryophyta</taxon>
        <taxon>Tracheophyta</taxon>
        <taxon>Spermatophyta</taxon>
        <taxon>Magnoliopsida</taxon>
        <taxon>eudicotyledons</taxon>
        <taxon>Gunneridae</taxon>
        <taxon>Pentapetalae</taxon>
        <taxon>rosids</taxon>
        <taxon>fabids</taxon>
        <taxon>Fabales</taxon>
        <taxon>Fabaceae</taxon>
        <taxon>Papilionoideae</taxon>
        <taxon>50 kb inversion clade</taxon>
        <taxon>dalbergioids sensu lato</taxon>
        <taxon>Dalbergieae</taxon>
        <taxon>Pterocarpus clade</taxon>
        <taxon>Arachis</taxon>
    </lineage>
</organism>
<protein>
    <submittedName>
        <fullName evidence="2">Uncharacterized protein</fullName>
    </submittedName>
</protein>
<evidence type="ECO:0000313" key="3">
    <source>
        <dbReference type="Proteomes" id="UP000289738"/>
    </source>
</evidence>